<dbReference type="InterPro" id="IPR006963">
    <property type="entry name" value="Mopterin_OxRdtase_4Fe-4S_dom"/>
</dbReference>
<evidence type="ECO:0000313" key="7">
    <source>
        <dbReference type="EMBL" id="SVC11634.1"/>
    </source>
</evidence>
<dbReference type="PANTHER" id="PTHR43105">
    <property type="entry name" value="RESPIRATORY NITRATE REDUCTASE"/>
    <property type="match status" value="1"/>
</dbReference>
<dbReference type="InterPro" id="IPR050123">
    <property type="entry name" value="Prok_molybdopt-oxidoreductase"/>
</dbReference>
<dbReference type="EMBL" id="UINC01074440">
    <property type="protein sequence ID" value="SVC11634.1"/>
    <property type="molecule type" value="Genomic_DNA"/>
</dbReference>
<evidence type="ECO:0000259" key="6">
    <source>
        <dbReference type="PROSITE" id="PS51669"/>
    </source>
</evidence>
<dbReference type="PROSITE" id="PS51669">
    <property type="entry name" value="4FE4S_MOW_BIS_MGD"/>
    <property type="match status" value="1"/>
</dbReference>
<dbReference type="SMART" id="SM00926">
    <property type="entry name" value="Molybdop_Fe4S4"/>
    <property type="match status" value="1"/>
</dbReference>
<dbReference type="AlphaFoldDB" id="A0A382JH26"/>
<evidence type="ECO:0000256" key="3">
    <source>
        <dbReference type="ARBA" id="ARBA00023002"/>
    </source>
</evidence>
<evidence type="ECO:0000256" key="1">
    <source>
        <dbReference type="ARBA" id="ARBA00022485"/>
    </source>
</evidence>
<keyword evidence="3" id="KW-0560">Oxidoreductase</keyword>
<proteinExistence type="predicted"/>
<keyword evidence="5" id="KW-0411">Iron-sulfur</keyword>
<dbReference type="PROSITE" id="PS51318">
    <property type="entry name" value="TAT"/>
    <property type="match status" value="1"/>
</dbReference>
<name>A0A382JH26_9ZZZZ</name>
<accession>A0A382JH26</accession>
<dbReference type="GO" id="GO:0051539">
    <property type="term" value="F:4 iron, 4 sulfur cluster binding"/>
    <property type="evidence" value="ECO:0007669"/>
    <property type="project" value="UniProtKB-KW"/>
</dbReference>
<sequence length="234" mass="25791">MKRIKMNRRDFIKGSAFITSAVTGVSLLTKDNPELEAAPIVSETASATRTTALAQCPYCGVGCGTIIQSENGKIVSMRPDKDHPTNYGLQCIKGLTAAEPMYVDRMEGDPYVRKDVWAEWNKRNHGDLEFISKTKGSFDDKYFIRVPYEQASKMVAHKVVHFAKKYTGNSIALYGSGQLTTEGQYLENQLMKGVLGSNTIEANARMCMTSAVTGYFATLGSDTPPLAYEDIELC</sequence>
<keyword evidence="4" id="KW-0408">Iron</keyword>
<dbReference type="PANTHER" id="PTHR43105:SF9">
    <property type="entry name" value="NADPH-FE(3+) OXIDOREDUCTASE SUBUNIT ALPHA"/>
    <property type="match status" value="1"/>
</dbReference>
<evidence type="ECO:0000256" key="2">
    <source>
        <dbReference type="ARBA" id="ARBA00022723"/>
    </source>
</evidence>
<gene>
    <name evidence="7" type="ORF">METZ01_LOCUS264488</name>
</gene>
<evidence type="ECO:0000256" key="4">
    <source>
        <dbReference type="ARBA" id="ARBA00023004"/>
    </source>
</evidence>
<dbReference type="InterPro" id="IPR006656">
    <property type="entry name" value="Mopterin_OxRdtase"/>
</dbReference>
<dbReference type="Pfam" id="PF04879">
    <property type="entry name" value="Molybdop_Fe4S4"/>
    <property type="match status" value="1"/>
</dbReference>
<dbReference type="Gene3D" id="3.40.228.10">
    <property type="entry name" value="Dimethylsulfoxide Reductase, domain 2"/>
    <property type="match status" value="1"/>
</dbReference>
<feature type="domain" description="4Fe-4S Mo/W bis-MGD-type" evidence="6">
    <location>
        <begin position="49"/>
        <end position="105"/>
    </location>
</feature>
<keyword evidence="2" id="KW-0479">Metal-binding</keyword>
<dbReference type="GO" id="GO:0016020">
    <property type="term" value="C:membrane"/>
    <property type="evidence" value="ECO:0007669"/>
    <property type="project" value="TreeGrafter"/>
</dbReference>
<protein>
    <recommendedName>
        <fullName evidence="6">4Fe-4S Mo/W bis-MGD-type domain-containing protein</fullName>
    </recommendedName>
</protein>
<dbReference type="SUPFAM" id="SSF53706">
    <property type="entry name" value="Formate dehydrogenase/DMSO reductase, domains 1-3"/>
    <property type="match status" value="1"/>
</dbReference>
<dbReference type="GO" id="GO:0016491">
    <property type="term" value="F:oxidoreductase activity"/>
    <property type="evidence" value="ECO:0007669"/>
    <property type="project" value="UniProtKB-KW"/>
</dbReference>
<dbReference type="Pfam" id="PF00384">
    <property type="entry name" value="Molybdopterin"/>
    <property type="match status" value="1"/>
</dbReference>
<organism evidence="7">
    <name type="scientific">marine metagenome</name>
    <dbReference type="NCBI Taxonomy" id="408172"/>
    <lineage>
        <taxon>unclassified sequences</taxon>
        <taxon>metagenomes</taxon>
        <taxon>ecological metagenomes</taxon>
    </lineage>
</organism>
<feature type="non-terminal residue" evidence="7">
    <location>
        <position position="234"/>
    </location>
</feature>
<dbReference type="Gene3D" id="3.40.50.740">
    <property type="match status" value="1"/>
</dbReference>
<reference evidence="7" key="1">
    <citation type="submission" date="2018-05" db="EMBL/GenBank/DDBJ databases">
        <authorList>
            <person name="Lanie J.A."/>
            <person name="Ng W.-L."/>
            <person name="Kazmierczak K.M."/>
            <person name="Andrzejewski T.M."/>
            <person name="Davidsen T.M."/>
            <person name="Wayne K.J."/>
            <person name="Tettelin H."/>
            <person name="Glass J.I."/>
            <person name="Rusch D."/>
            <person name="Podicherti R."/>
            <person name="Tsui H.-C.T."/>
            <person name="Winkler M.E."/>
        </authorList>
    </citation>
    <scope>NUCLEOTIDE SEQUENCE</scope>
</reference>
<evidence type="ECO:0000256" key="5">
    <source>
        <dbReference type="ARBA" id="ARBA00023014"/>
    </source>
</evidence>
<dbReference type="GO" id="GO:0046872">
    <property type="term" value="F:metal ion binding"/>
    <property type="evidence" value="ECO:0007669"/>
    <property type="project" value="UniProtKB-KW"/>
</dbReference>
<keyword evidence="1" id="KW-0004">4Fe-4S</keyword>
<dbReference type="Gene3D" id="2.20.25.90">
    <property type="entry name" value="ADC-like domains"/>
    <property type="match status" value="1"/>
</dbReference>
<dbReference type="InterPro" id="IPR006311">
    <property type="entry name" value="TAT_signal"/>
</dbReference>